<keyword evidence="5" id="KW-1185">Reference proteome</keyword>
<evidence type="ECO:0000313" key="5">
    <source>
        <dbReference type="Proteomes" id="UP000033566"/>
    </source>
</evidence>
<dbReference type="STRING" id="161896.UL81_10855"/>
<feature type="chain" id="PRO_5002510214" evidence="2">
    <location>
        <begin position="32"/>
        <end position="354"/>
    </location>
</feature>
<proteinExistence type="predicted"/>
<evidence type="ECO:0000256" key="2">
    <source>
        <dbReference type="SAM" id="SignalP"/>
    </source>
</evidence>
<dbReference type="PATRIC" id="fig|161896.4.peg.2118"/>
<dbReference type="RefSeq" id="WP_035106300.1">
    <property type="nucleotide sequence ID" value="NZ_CP011311.1"/>
</dbReference>
<dbReference type="KEGG" id="ccj:UL81_10855"/>
<organism evidence="4 5">
    <name type="scientific">Corynebacterium camporealensis</name>
    <dbReference type="NCBI Taxonomy" id="161896"/>
    <lineage>
        <taxon>Bacteria</taxon>
        <taxon>Bacillati</taxon>
        <taxon>Actinomycetota</taxon>
        <taxon>Actinomycetes</taxon>
        <taxon>Mycobacteriales</taxon>
        <taxon>Corynebacteriaceae</taxon>
        <taxon>Corynebacterium</taxon>
    </lineage>
</organism>
<feature type="compositionally biased region" description="Pro residues" evidence="1">
    <location>
        <begin position="344"/>
        <end position="354"/>
    </location>
</feature>
<feature type="region of interest" description="Disordered" evidence="1">
    <location>
        <begin position="93"/>
        <end position="114"/>
    </location>
</feature>
<evidence type="ECO:0000313" key="4">
    <source>
        <dbReference type="EMBL" id="AKE40104.1"/>
    </source>
</evidence>
<name>A0A0F6TBL9_9CORY</name>
<feature type="region of interest" description="Disordered" evidence="1">
    <location>
        <begin position="303"/>
        <end position="354"/>
    </location>
</feature>
<dbReference type="InterPro" id="IPR026004">
    <property type="entry name" value="Septum_form"/>
</dbReference>
<dbReference type="Proteomes" id="UP000033566">
    <property type="component" value="Chromosome"/>
</dbReference>
<evidence type="ECO:0000256" key="1">
    <source>
        <dbReference type="SAM" id="MobiDB-lite"/>
    </source>
</evidence>
<protein>
    <submittedName>
        <fullName evidence="4">Septum formation</fullName>
    </submittedName>
</protein>
<keyword evidence="2" id="KW-0732">Signal</keyword>
<gene>
    <name evidence="4" type="ORF">UL81_10855</name>
</gene>
<dbReference type="EMBL" id="CP011311">
    <property type="protein sequence ID" value="AKE40104.1"/>
    <property type="molecule type" value="Genomic_DNA"/>
</dbReference>
<feature type="signal peptide" evidence="2">
    <location>
        <begin position="1"/>
        <end position="31"/>
    </location>
</feature>
<sequence>MNNSTAWRSAAAMRILLVAALAAAAFLGAFAYFSGNTSTSADGNGDPANPEETDAQVISFTTADTGSCLTWGHNPQGEVTNFETTSCEDEHRFEVSTREDLSTFPTSEFGPDAAMPDVERQNALRDELCQAATVRYLEGKFDPSGKYDIASILPPAAAWEQGDRTMLCGLQTTDINGEPQLTTGKVANVDQALVAEPGTCLALEDNQRGLPVDCAEDHQLETVSIIDLNERFPDGYPSDEDMDNFLDETCTANAEEYLGGEEQLYQSTLQPFWGSLSETSWNTGSRSVNCSLIHTDGDGFSTITGTAKDGRDGLRINGESPEERPERNPLRSEQDNNTDNTPAAPTPAAPAPAA</sequence>
<feature type="domain" description="Septum formation-related" evidence="3">
    <location>
        <begin position="65"/>
        <end position="290"/>
    </location>
</feature>
<reference evidence="4 5" key="1">
    <citation type="journal article" date="2015" name="Genome Announc.">
        <title>Complete Genome Sequence of Corynebacterium camporealensis DSM 44610, Isolated from the Milk of a Manchega Sheep with Subclinical Mastitis.</title>
        <authorList>
            <person name="Ruckert C."/>
            <person name="Albersmeier A."/>
            <person name="Winkler A."/>
            <person name="Tauch A."/>
        </authorList>
    </citation>
    <scope>NUCLEOTIDE SEQUENCE [LARGE SCALE GENOMIC DNA]</scope>
    <source>
        <strain evidence="4 5">DSM 44610</strain>
    </source>
</reference>
<feature type="compositionally biased region" description="Basic and acidic residues" evidence="1">
    <location>
        <begin position="321"/>
        <end position="334"/>
    </location>
</feature>
<dbReference type="AlphaFoldDB" id="A0A0F6TBL9"/>
<dbReference type="HOGENOM" id="CLU_037731_0_0_11"/>
<dbReference type="Pfam" id="PF13845">
    <property type="entry name" value="Septum_form"/>
    <property type="match status" value="1"/>
</dbReference>
<dbReference type="OrthoDB" id="4266126at2"/>
<evidence type="ECO:0000259" key="3">
    <source>
        <dbReference type="Pfam" id="PF13845"/>
    </source>
</evidence>
<accession>A0A0F6TBL9</accession>